<dbReference type="AlphaFoldDB" id="A0A9W6SSH7"/>
<evidence type="ECO:0008006" key="3">
    <source>
        <dbReference type="Google" id="ProtNLM"/>
    </source>
</evidence>
<dbReference type="InterPro" id="IPR011200">
    <property type="entry name" value="UCP012608"/>
</dbReference>
<dbReference type="EMBL" id="BSTX01000009">
    <property type="protein sequence ID" value="GLZ82064.1"/>
    <property type="molecule type" value="Genomic_DNA"/>
</dbReference>
<dbReference type="Proteomes" id="UP001165079">
    <property type="component" value="Unassembled WGS sequence"/>
</dbReference>
<accession>A0A9W6SSH7</accession>
<sequence length="309" mass="34145">MDVTERWYRAFAEHTAPTSPLYEALSLLVAGDAELIARLSVLPEPKRQPNLLFGATRYLDGPVESTSDWREWVLSRWDEVVAVILAHRTQTNETNRCAALLPVLSQVDGPIALLEVGASAGLNLYPDRYRYRYGTHELGDGPVLLECEPRGDVPLPKRLPEIVWRAGLDLNPLDIRDEEVLRWLTALVWPEHHERRTRLHAAADIVRADPPRLVQGDMLTDLRALAAQAPAGATLVVQHSAALAYVVDAEARKGFAATVTSLPGHWIALESPGVVPGTEVEADVNTEVVSMDGRIMGFSDSHGRWIGWP</sequence>
<proteinExistence type="predicted"/>
<evidence type="ECO:0000313" key="2">
    <source>
        <dbReference type="Proteomes" id="UP001165079"/>
    </source>
</evidence>
<reference evidence="1" key="1">
    <citation type="submission" date="2023-03" db="EMBL/GenBank/DDBJ databases">
        <title>Actinorhabdospora filicis NBRC 111898.</title>
        <authorList>
            <person name="Ichikawa N."/>
            <person name="Sato H."/>
            <person name="Tonouchi N."/>
        </authorList>
    </citation>
    <scope>NUCLEOTIDE SEQUENCE</scope>
    <source>
        <strain evidence="1">NBRC 111898</strain>
    </source>
</reference>
<dbReference type="Pfam" id="PF10094">
    <property type="entry name" value="DUF2332"/>
    <property type="match status" value="1"/>
</dbReference>
<dbReference type="RefSeq" id="WP_285667639.1">
    <property type="nucleotide sequence ID" value="NZ_BSTX01000009.1"/>
</dbReference>
<gene>
    <name evidence="1" type="ORF">Afil01_68710</name>
</gene>
<comment type="caution">
    <text evidence="1">The sequence shown here is derived from an EMBL/GenBank/DDBJ whole genome shotgun (WGS) entry which is preliminary data.</text>
</comment>
<organism evidence="1 2">
    <name type="scientific">Actinorhabdospora filicis</name>
    <dbReference type="NCBI Taxonomy" id="1785913"/>
    <lineage>
        <taxon>Bacteria</taxon>
        <taxon>Bacillati</taxon>
        <taxon>Actinomycetota</taxon>
        <taxon>Actinomycetes</taxon>
        <taxon>Micromonosporales</taxon>
        <taxon>Micromonosporaceae</taxon>
        <taxon>Actinorhabdospora</taxon>
    </lineage>
</organism>
<keyword evidence="2" id="KW-1185">Reference proteome</keyword>
<name>A0A9W6SSH7_9ACTN</name>
<protein>
    <recommendedName>
        <fullName evidence="3">DUF2332 domain-containing protein</fullName>
    </recommendedName>
</protein>
<evidence type="ECO:0000313" key="1">
    <source>
        <dbReference type="EMBL" id="GLZ82064.1"/>
    </source>
</evidence>